<dbReference type="SUPFAM" id="SSF52540">
    <property type="entry name" value="P-loop containing nucleoside triphosphate hydrolases"/>
    <property type="match status" value="1"/>
</dbReference>
<evidence type="ECO:0000256" key="9">
    <source>
        <dbReference type="SAM" id="Phobius"/>
    </source>
</evidence>
<comment type="subcellular location">
    <subcellularLocation>
        <location evidence="1">Cell membrane</location>
        <topology evidence="1">Multi-pass membrane protein</topology>
    </subcellularLocation>
</comment>
<keyword evidence="3" id="KW-1003">Cell membrane</keyword>
<dbReference type="PANTHER" id="PTHR24221:SF654">
    <property type="entry name" value="ATP-BINDING CASSETTE SUB-FAMILY B MEMBER 6"/>
    <property type="match status" value="1"/>
</dbReference>
<dbReference type="Gene3D" id="3.40.50.300">
    <property type="entry name" value="P-loop containing nucleotide triphosphate hydrolases"/>
    <property type="match status" value="1"/>
</dbReference>
<dbReference type="SUPFAM" id="SSF90123">
    <property type="entry name" value="ABC transporter transmembrane region"/>
    <property type="match status" value="1"/>
</dbReference>
<dbReference type="Pfam" id="PF00664">
    <property type="entry name" value="ABC_membrane"/>
    <property type="match status" value="1"/>
</dbReference>
<feature type="domain" description="ABC transporter" evidence="10">
    <location>
        <begin position="693"/>
        <end position="925"/>
    </location>
</feature>
<evidence type="ECO:0000256" key="5">
    <source>
        <dbReference type="ARBA" id="ARBA00022741"/>
    </source>
</evidence>
<evidence type="ECO:0000256" key="6">
    <source>
        <dbReference type="ARBA" id="ARBA00022840"/>
    </source>
</evidence>
<dbReference type="InterPro" id="IPR011527">
    <property type="entry name" value="ABC1_TM_dom"/>
</dbReference>
<comment type="caution">
    <text evidence="12">The sequence shown here is derived from an EMBL/GenBank/DDBJ whole genome shotgun (WGS) entry which is preliminary data.</text>
</comment>
<dbReference type="EMBL" id="LXQD01000142">
    <property type="protein sequence ID" value="RCJ36513.1"/>
    <property type="molecule type" value="Genomic_DNA"/>
</dbReference>
<dbReference type="NCBIfam" id="TIGR03797">
    <property type="entry name" value="NHLM_micro_ABC2"/>
    <property type="match status" value="1"/>
</dbReference>
<keyword evidence="2" id="KW-0813">Transport</keyword>
<evidence type="ECO:0000256" key="2">
    <source>
        <dbReference type="ARBA" id="ARBA00022448"/>
    </source>
</evidence>
<feature type="transmembrane region" description="Helical" evidence="9">
    <location>
        <begin position="521"/>
        <end position="542"/>
    </location>
</feature>
<evidence type="ECO:0000256" key="1">
    <source>
        <dbReference type="ARBA" id="ARBA00004651"/>
    </source>
</evidence>
<evidence type="ECO:0000256" key="3">
    <source>
        <dbReference type="ARBA" id="ARBA00022475"/>
    </source>
</evidence>
<feature type="domain" description="ABC transmembrane type-1" evidence="11">
    <location>
        <begin position="383"/>
        <end position="659"/>
    </location>
</feature>
<dbReference type="Pfam" id="PF00005">
    <property type="entry name" value="ABC_tran"/>
    <property type="match status" value="1"/>
</dbReference>
<evidence type="ECO:0000256" key="8">
    <source>
        <dbReference type="ARBA" id="ARBA00023136"/>
    </source>
</evidence>
<sequence length="927" mass="101457">MWVVQSGTMAVFATRVNNYSPGENRRYLFHVSAGGALFSASGQWGFVAIAIEPSQLCQISITDLVKGIAKADPQAIEFLEGWAYHLGQSFSTQPIGLATPLNLVEANKRDFSLSAGEALVLSPKTLAWVKLQQGNTRWQGIAELTLNAASPAFLLTSGMWLEAENAVVGQILSTTDLVNSEEILATIVNLHTYCCHYFRLLANQEAEAELRRFQEREQLNQQIVEGALSELAAVLQPQPETVFFPEGPPLLVALGAIGRTLGIEIRPPVENLSTVPDPVEAIARSSQIRIRRITLTANWWHQDQGPLLAYTQLERPVALLPDDWGYIVFDPIARTRTPVNQSVAKTLKESAYILYRPLPQGLNNALDLLRFGVKGYEKDITSILVVGIIGTVLGMVAPQATAILINHAIPDSDRILLWQIGLILFAVAFGQLAFQIAQNIITLRVESATNSTLQPAIWDRLLRLSPGFFRQYTSGDLVNRVLAVKQIHQKLSDATQRTLLSGVFALLNLVLMFVYSWQLAFVGVGLAIFAAVVGAVSSFLLVKKSQKQQELDGAIHGLTIQLINGIAKLRVAMAEERAFAAWAKKYSQQIRLKASWQQIKDGISIFNEALPLVSSVLLFGFAMLLLDTRLTLGTFVAFNYALAIFIKGVTDLSNTVTDIWSILPVWERAEPIWRSQPEFDSTKANSGQLTGCIALDRVSFRYSEHGTLTLNDVSLHAQPGEFIAIVGPSGSGKSTIFRLLLGFETPLTGSVYYDGKDLAGLDLQSVRRQLGVVLQNGKIGSGSILDNITVKALVSLEAAWEAARMAGLADDIEQMPMGMHTVISEGGTNLSGGQRQRLLIARSLVSKPKIILMDEATSALDNRTQAIVTESLAKLNATRIVIAHRLSTIRHADRIYVIDAGRVVQVGTFSELIVQEGLFARLVAQQL</sequence>
<dbReference type="InterPro" id="IPR027417">
    <property type="entry name" value="P-loop_NTPase"/>
</dbReference>
<dbReference type="Proteomes" id="UP000252107">
    <property type="component" value="Unassembled WGS sequence"/>
</dbReference>
<keyword evidence="8 9" id="KW-0472">Membrane</keyword>
<dbReference type="InterPro" id="IPR017871">
    <property type="entry name" value="ABC_transporter-like_CS"/>
</dbReference>
<evidence type="ECO:0000313" key="13">
    <source>
        <dbReference type="Proteomes" id="UP000252107"/>
    </source>
</evidence>
<evidence type="ECO:0000256" key="4">
    <source>
        <dbReference type="ARBA" id="ARBA00022692"/>
    </source>
</evidence>
<dbReference type="GO" id="GO:0140359">
    <property type="term" value="F:ABC-type transporter activity"/>
    <property type="evidence" value="ECO:0007669"/>
    <property type="project" value="InterPro"/>
</dbReference>
<keyword evidence="13" id="KW-1185">Reference proteome</keyword>
<keyword evidence="7 9" id="KW-1133">Transmembrane helix</keyword>
<dbReference type="AlphaFoldDB" id="A0A367RLC9"/>
<keyword evidence="4 9" id="KW-0812">Transmembrane</keyword>
<feature type="transmembrane region" description="Helical" evidence="9">
    <location>
        <begin position="605"/>
        <end position="626"/>
    </location>
</feature>
<name>A0A367RLC9_9NOSO</name>
<protein>
    <submittedName>
        <fullName evidence="12">NHLP bacteriocin export ABC transporter permease/ATPase subunit</fullName>
    </submittedName>
</protein>
<dbReference type="FunFam" id="3.40.50.300:FF:000299">
    <property type="entry name" value="ABC transporter ATP-binding protein/permease"/>
    <property type="match status" value="1"/>
</dbReference>
<feature type="transmembrane region" description="Helical" evidence="9">
    <location>
        <begin position="415"/>
        <end position="434"/>
    </location>
</feature>
<keyword evidence="6" id="KW-0067">ATP-binding</keyword>
<reference evidence="12" key="1">
    <citation type="submission" date="2016-04" db="EMBL/GenBank/DDBJ databases">
        <authorList>
            <person name="Tabuchi Yagui T.R."/>
        </authorList>
    </citation>
    <scope>NUCLEOTIDE SEQUENCE [LARGE SCALE GENOMIC DNA]</scope>
    <source>
        <strain evidence="12">NIES-26</strain>
    </source>
</reference>
<dbReference type="InterPro" id="IPR039421">
    <property type="entry name" value="Type_1_exporter"/>
</dbReference>
<dbReference type="InterPro" id="IPR022515">
    <property type="entry name" value="NHPM_micro_ABC2"/>
</dbReference>
<gene>
    <name evidence="12" type="ORF">A6770_15945</name>
</gene>
<evidence type="ECO:0000259" key="10">
    <source>
        <dbReference type="PROSITE" id="PS50893"/>
    </source>
</evidence>
<accession>A0A367RLC9</accession>
<dbReference type="PROSITE" id="PS50929">
    <property type="entry name" value="ABC_TM1F"/>
    <property type="match status" value="1"/>
</dbReference>
<dbReference type="GO" id="GO:0005524">
    <property type="term" value="F:ATP binding"/>
    <property type="evidence" value="ECO:0007669"/>
    <property type="project" value="UniProtKB-KW"/>
</dbReference>
<dbReference type="PROSITE" id="PS00211">
    <property type="entry name" value="ABC_TRANSPORTER_1"/>
    <property type="match status" value="1"/>
</dbReference>
<dbReference type="PROSITE" id="PS50893">
    <property type="entry name" value="ABC_TRANSPORTER_2"/>
    <property type="match status" value="1"/>
</dbReference>
<dbReference type="InterPro" id="IPR003439">
    <property type="entry name" value="ABC_transporter-like_ATP-bd"/>
</dbReference>
<proteinExistence type="predicted"/>
<feature type="transmembrane region" description="Helical" evidence="9">
    <location>
        <begin position="383"/>
        <end position="409"/>
    </location>
</feature>
<evidence type="ECO:0000256" key="7">
    <source>
        <dbReference type="ARBA" id="ARBA00022989"/>
    </source>
</evidence>
<evidence type="ECO:0000313" key="12">
    <source>
        <dbReference type="EMBL" id="RCJ36513.1"/>
    </source>
</evidence>
<dbReference type="GO" id="GO:0005886">
    <property type="term" value="C:plasma membrane"/>
    <property type="evidence" value="ECO:0007669"/>
    <property type="project" value="UniProtKB-SubCell"/>
</dbReference>
<dbReference type="InterPro" id="IPR003593">
    <property type="entry name" value="AAA+_ATPase"/>
</dbReference>
<dbReference type="InterPro" id="IPR036640">
    <property type="entry name" value="ABC1_TM_sf"/>
</dbReference>
<dbReference type="SMART" id="SM00382">
    <property type="entry name" value="AAA"/>
    <property type="match status" value="1"/>
</dbReference>
<dbReference type="GO" id="GO:0034040">
    <property type="term" value="F:ATPase-coupled lipid transmembrane transporter activity"/>
    <property type="evidence" value="ECO:0007669"/>
    <property type="project" value="TreeGrafter"/>
</dbReference>
<feature type="transmembrane region" description="Helical" evidence="9">
    <location>
        <begin position="498"/>
        <end position="515"/>
    </location>
</feature>
<organism evidence="12 13">
    <name type="scientific">Nostoc minutum NIES-26</name>
    <dbReference type="NCBI Taxonomy" id="1844469"/>
    <lineage>
        <taxon>Bacteria</taxon>
        <taxon>Bacillati</taxon>
        <taxon>Cyanobacteriota</taxon>
        <taxon>Cyanophyceae</taxon>
        <taxon>Nostocales</taxon>
        <taxon>Nostocaceae</taxon>
        <taxon>Nostoc</taxon>
    </lineage>
</organism>
<dbReference type="GO" id="GO:0016887">
    <property type="term" value="F:ATP hydrolysis activity"/>
    <property type="evidence" value="ECO:0007669"/>
    <property type="project" value="InterPro"/>
</dbReference>
<dbReference type="PANTHER" id="PTHR24221">
    <property type="entry name" value="ATP-BINDING CASSETTE SUB-FAMILY B"/>
    <property type="match status" value="1"/>
</dbReference>
<dbReference type="Gene3D" id="1.20.1560.10">
    <property type="entry name" value="ABC transporter type 1, transmembrane domain"/>
    <property type="match status" value="1"/>
</dbReference>
<keyword evidence="5" id="KW-0547">Nucleotide-binding</keyword>
<evidence type="ECO:0000259" key="11">
    <source>
        <dbReference type="PROSITE" id="PS50929"/>
    </source>
</evidence>